<dbReference type="AlphaFoldDB" id="K2FYU9"/>
<evidence type="ECO:0000313" key="1">
    <source>
        <dbReference type="EMBL" id="EKE27077.1"/>
    </source>
</evidence>
<gene>
    <name evidence="1" type="ORF">ACD_4C00057G0004</name>
</gene>
<reference evidence="1" key="1">
    <citation type="journal article" date="2012" name="Science">
        <title>Fermentation, hydrogen, and sulfur metabolism in multiple uncultivated bacterial phyla.</title>
        <authorList>
            <person name="Wrighton K.C."/>
            <person name="Thomas B.C."/>
            <person name="Sharon I."/>
            <person name="Miller C.S."/>
            <person name="Castelle C.J."/>
            <person name="VerBerkmoes N.C."/>
            <person name="Wilkins M.J."/>
            <person name="Hettich R.L."/>
            <person name="Lipton M.S."/>
            <person name="Williams K.H."/>
            <person name="Long P.E."/>
            <person name="Banfield J.F."/>
        </authorList>
    </citation>
    <scope>NUCLEOTIDE SEQUENCE [LARGE SCALE GENOMIC DNA]</scope>
</reference>
<organism evidence="1">
    <name type="scientific">uncultured bacterium</name>
    <name type="common">gcode 4</name>
    <dbReference type="NCBI Taxonomy" id="1234023"/>
    <lineage>
        <taxon>Bacteria</taxon>
        <taxon>environmental samples</taxon>
    </lineage>
</organism>
<sequence length="261" mass="31134">MKTKFGEKYFWLDDMKQRISLIRNEYQVLKTVNIVWKQIDHVLWRQFIGQLHKDQDWYRVTVMGDNDMHGYLSLHESLHILLEETWLTFNIEQEDQDLKNFLFTLRNFINDFLIETEIKMKCGEIYGDDVLCTKDSQIIGQFKWLWNSSGLRVFMEWILNVAISKLYPSVKKNKATCLFEGPISFPNQDKIVDLLNNVNLFEIEKNKYDLLVSDICLLLTWSGLCFLDNHTEIIHKQKVVNFMSNTDEVFQNIKNILSRYL</sequence>
<name>K2FYU9_9BACT</name>
<proteinExistence type="predicted"/>
<comment type="caution">
    <text evidence="1">The sequence shown here is derived from an EMBL/GenBank/DDBJ whole genome shotgun (WGS) entry which is preliminary data.</text>
</comment>
<dbReference type="EMBL" id="AMFJ01000573">
    <property type="protein sequence ID" value="EKE27077.1"/>
    <property type="molecule type" value="Genomic_DNA"/>
</dbReference>
<protein>
    <submittedName>
        <fullName evidence="1">Uncharacterized protein</fullName>
    </submittedName>
</protein>
<accession>K2FYU9</accession>